<proteinExistence type="predicted"/>
<keyword evidence="2" id="KW-1185">Reference proteome</keyword>
<gene>
    <name evidence="1" type="ORF">L6E24_06455</name>
</gene>
<organism evidence="1 2">
    <name type="scientific">Methanoplanus endosymbiosus</name>
    <dbReference type="NCBI Taxonomy" id="33865"/>
    <lineage>
        <taxon>Archaea</taxon>
        <taxon>Methanobacteriati</taxon>
        <taxon>Methanobacteriota</taxon>
        <taxon>Stenosarchaea group</taxon>
        <taxon>Methanomicrobia</taxon>
        <taxon>Methanomicrobiales</taxon>
        <taxon>Methanomicrobiaceae</taxon>
        <taxon>Methanoplanus</taxon>
    </lineage>
</organism>
<accession>A0A9E7PR02</accession>
<dbReference type="Proteomes" id="UP001060368">
    <property type="component" value="Chromosome"/>
</dbReference>
<dbReference type="RefSeq" id="WP_257743888.1">
    <property type="nucleotide sequence ID" value="NZ_CP096115.1"/>
</dbReference>
<dbReference type="EMBL" id="CP096115">
    <property type="protein sequence ID" value="UUX93752.1"/>
    <property type="molecule type" value="Genomic_DNA"/>
</dbReference>
<name>A0A9E7PR02_9EURY</name>
<evidence type="ECO:0000313" key="2">
    <source>
        <dbReference type="Proteomes" id="UP001060368"/>
    </source>
</evidence>
<dbReference type="GeneID" id="74307324"/>
<protein>
    <submittedName>
        <fullName evidence="1">Uncharacterized protein</fullName>
    </submittedName>
</protein>
<evidence type="ECO:0000313" key="1">
    <source>
        <dbReference type="EMBL" id="UUX93752.1"/>
    </source>
</evidence>
<dbReference type="KEGG" id="mend:L6E24_06455"/>
<reference evidence="1" key="1">
    <citation type="submission" date="2022-04" db="EMBL/GenBank/DDBJ databases">
        <title>Complete genome of Methanoplanus endosymbiosus DSM 3599.</title>
        <authorList>
            <person name="Chen S.-C."/>
            <person name="You Y.-T."/>
            <person name="Zhou Y.-Z."/>
            <person name="Lai M.-C."/>
        </authorList>
    </citation>
    <scope>NUCLEOTIDE SEQUENCE</scope>
    <source>
        <strain evidence="1">DSM 3599</strain>
    </source>
</reference>
<sequence length="206" mass="23906">MRIFSFVSVLATLPAFFLMLYERIYSAEDAGEAQNSVKNPLIKAWDSFERFMNSFYVVVGSSVLGLILDPPDAEKKADIIFDEFKANYFEFIKDFKFLLDEINHHRESLRQSLEGEWTNIDYLRSAFEEKRPDWDSIAAKGTFVYENPVSSNERRYSHRMLSGMKGFLENEVNISDAGIFDTIYHFGRVRIPPELSEILFGSEYGE</sequence>
<dbReference type="AlphaFoldDB" id="A0A9E7PR02"/>